<evidence type="ECO:0000259" key="4">
    <source>
        <dbReference type="PROSITE" id="PS50011"/>
    </source>
</evidence>
<dbReference type="GO" id="GO:0005524">
    <property type="term" value="F:ATP binding"/>
    <property type="evidence" value="ECO:0007669"/>
    <property type="project" value="UniProtKB-KW"/>
</dbReference>
<dbReference type="InterPro" id="IPR008271">
    <property type="entry name" value="Ser/Thr_kinase_AS"/>
</dbReference>
<proteinExistence type="predicted"/>
<keyword evidence="6" id="KW-1185">Reference proteome</keyword>
<dbReference type="AlphaFoldDB" id="A0A8J5VMA6"/>
<comment type="caution">
    <text evidence="5">The sequence shown here is derived from an EMBL/GenBank/DDBJ whole genome shotgun (WGS) entry which is preliminary data.</text>
</comment>
<name>A0A8J5VMA6_ZIZPA</name>
<dbReference type="OrthoDB" id="688481at2759"/>
<reference evidence="5" key="1">
    <citation type="journal article" date="2021" name="bioRxiv">
        <title>Whole Genome Assembly and Annotation of Northern Wild Rice, Zizania palustris L., Supports a Whole Genome Duplication in the Zizania Genus.</title>
        <authorList>
            <person name="Haas M."/>
            <person name="Kono T."/>
            <person name="Macchietto M."/>
            <person name="Millas R."/>
            <person name="McGilp L."/>
            <person name="Shao M."/>
            <person name="Duquette J."/>
            <person name="Hirsch C.N."/>
            <person name="Kimball J."/>
        </authorList>
    </citation>
    <scope>NUCLEOTIDE SEQUENCE</scope>
    <source>
        <tissue evidence="5">Fresh leaf tissue</tissue>
    </source>
</reference>
<dbReference type="EMBL" id="JAAALK010000283">
    <property type="protein sequence ID" value="KAG8072105.1"/>
    <property type="molecule type" value="Genomic_DNA"/>
</dbReference>
<evidence type="ECO:0000256" key="2">
    <source>
        <dbReference type="ARBA" id="ARBA00022840"/>
    </source>
</evidence>
<dbReference type="InterPro" id="IPR050528">
    <property type="entry name" value="L-type_Lectin-RKs"/>
</dbReference>
<dbReference type="PANTHER" id="PTHR27007">
    <property type="match status" value="1"/>
</dbReference>
<dbReference type="InterPro" id="IPR000719">
    <property type="entry name" value="Prot_kinase_dom"/>
</dbReference>
<dbReference type="Proteomes" id="UP000729402">
    <property type="component" value="Unassembled WGS sequence"/>
</dbReference>
<feature type="domain" description="Protein kinase" evidence="4">
    <location>
        <begin position="1"/>
        <end position="225"/>
    </location>
</feature>
<dbReference type="SMART" id="SM00220">
    <property type="entry name" value="S_TKc"/>
    <property type="match status" value="1"/>
</dbReference>
<gene>
    <name evidence="5" type="ORF">GUJ93_ZPchr0006g43213</name>
</gene>
<dbReference type="PROSITE" id="PS50011">
    <property type="entry name" value="PROTEIN_KINASE_DOM"/>
    <property type="match status" value="1"/>
</dbReference>
<organism evidence="5 6">
    <name type="scientific">Zizania palustris</name>
    <name type="common">Northern wild rice</name>
    <dbReference type="NCBI Taxonomy" id="103762"/>
    <lineage>
        <taxon>Eukaryota</taxon>
        <taxon>Viridiplantae</taxon>
        <taxon>Streptophyta</taxon>
        <taxon>Embryophyta</taxon>
        <taxon>Tracheophyta</taxon>
        <taxon>Spermatophyta</taxon>
        <taxon>Magnoliopsida</taxon>
        <taxon>Liliopsida</taxon>
        <taxon>Poales</taxon>
        <taxon>Poaceae</taxon>
        <taxon>BOP clade</taxon>
        <taxon>Oryzoideae</taxon>
        <taxon>Oryzeae</taxon>
        <taxon>Zizaniinae</taxon>
        <taxon>Zizania</taxon>
    </lineage>
</organism>
<evidence type="ECO:0000313" key="5">
    <source>
        <dbReference type="EMBL" id="KAG8072105.1"/>
    </source>
</evidence>
<dbReference type="Pfam" id="PF00069">
    <property type="entry name" value="Pkinase"/>
    <property type="match status" value="1"/>
</dbReference>
<dbReference type="FunFam" id="1.10.510.10:FF:000444">
    <property type="entry name" value="probable L-type lectin-domain containing receptor kinase S.5"/>
    <property type="match status" value="1"/>
</dbReference>
<protein>
    <recommendedName>
        <fullName evidence="4">Protein kinase domain-containing protein</fullName>
    </recommendedName>
</protein>
<dbReference type="GO" id="GO:0004672">
    <property type="term" value="F:protein kinase activity"/>
    <property type="evidence" value="ECO:0007669"/>
    <property type="project" value="InterPro"/>
</dbReference>
<reference evidence="5" key="2">
    <citation type="submission" date="2021-02" db="EMBL/GenBank/DDBJ databases">
        <authorList>
            <person name="Kimball J.A."/>
            <person name="Haas M.W."/>
            <person name="Macchietto M."/>
            <person name="Kono T."/>
            <person name="Duquette J."/>
            <person name="Shao M."/>
        </authorList>
    </citation>
    <scope>NUCLEOTIDE SEQUENCE</scope>
    <source>
        <tissue evidence="5">Fresh leaf tissue</tissue>
    </source>
</reference>
<keyword evidence="1" id="KW-0547">Nucleotide-binding</keyword>
<feature type="region of interest" description="Disordered" evidence="3">
    <location>
        <begin position="203"/>
        <end position="232"/>
    </location>
</feature>
<feature type="compositionally biased region" description="Basic and acidic residues" evidence="3">
    <location>
        <begin position="223"/>
        <end position="232"/>
    </location>
</feature>
<evidence type="ECO:0000313" key="6">
    <source>
        <dbReference type="Proteomes" id="UP000729402"/>
    </source>
</evidence>
<dbReference type="PROSITE" id="PS00108">
    <property type="entry name" value="PROTEIN_KINASE_ST"/>
    <property type="match status" value="1"/>
</dbReference>
<evidence type="ECO:0000256" key="1">
    <source>
        <dbReference type="ARBA" id="ARBA00022741"/>
    </source>
</evidence>
<sequence>MHCIVEVFACAGWCHRNGVLLLVYDYMPNGSLDRHIFGGPEAAVLDWKQRYNVVTGVASALNYLHHEYDQMVIHRDIKPSNIMLDSTFNARLGDFGLARALETDKTSYTDKVGVTGTLGYIAPECFHTGRATRESDVFAFGAVILEIVCGRRIVRNDAPDGSLHLLDVVWSLHGAASGRILEAVDARLSGEFDQAEAARLLHAAGPRVQPPERPGAAEDEDHTADPEGHRRDAGRAWVEAGVHLARDVRRVRGQRQRRDVDVMDRRIDGGLVAVVLRVLVGLDPELPGHLMCNLDEPTILKEFKSPCTVAGDVASTTHSTQLGFLQCNGLTVVG</sequence>
<keyword evidence="2" id="KW-0067">ATP-binding</keyword>
<evidence type="ECO:0000256" key="3">
    <source>
        <dbReference type="SAM" id="MobiDB-lite"/>
    </source>
</evidence>
<accession>A0A8J5VMA6</accession>